<evidence type="ECO:0000256" key="1">
    <source>
        <dbReference type="SAM" id="MobiDB-lite"/>
    </source>
</evidence>
<sequence>MPASLRIPNEHRSPSQQIRLVILRTDDVVKPSSARFDCYGFIRSKVRRSGVSQKRRLGVRRRRRRTAGRSPVVGRACARHLLASPPPLAPAGPGPSPPQRVAPAARAPLRKPIPTTLPPTRTTLTDAKHQNGPSEPNARDPTVPPRAAARPSSRHHANQTHKRAVLVHHEQTGFAQRSRCQVHRLLLSGHVNMPSEGIDLKYEHGGHVDNDRRRFP</sequence>
<evidence type="ECO:0000313" key="2">
    <source>
        <dbReference type="EMBL" id="KPI91785.1"/>
    </source>
</evidence>
<reference evidence="2 3" key="1">
    <citation type="journal article" date="2015" name="Nat. Commun.">
        <title>Outbred genome sequencing and CRISPR/Cas9 gene editing in butterflies.</title>
        <authorList>
            <person name="Li X."/>
            <person name="Fan D."/>
            <person name="Zhang W."/>
            <person name="Liu G."/>
            <person name="Zhang L."/>
            <person name="Zhao L."/>
            <person name="Fang X."/>
            <person name="Chen L."/>
            <person name="Dong Y."/>
            <person name="Chen Y."/>
            <person name="Ding Y."/>
            <person name="Zhao R."/>
            <person name="Feng M."/>
            <person name="Zhu Y."/>
            <person name="Feng Y."/>
            <person name="Jiang X."/>
            <person name="Zhu D."/>
            <person name="Xiang H."/>
            <person name="Feng X."/>
            <person name="Li S."/>
            <person name="Wang J."/>
            <person name="Zhang G."/>
            <person name="Kronforst M.R."/>
            <person name="Wang W."/>
        </authorList>
    </citation>
    <scope>NUCLEOTIDE SEQUENCE [LARGE SCALE GENOMIC DNA]</scope>
    <source>
        <strain evidence="2">Ya'a_city_454_Px</strain>
        <tissue evidence="2">Whole body</tissue>
    </source>
</reference>
<dbReference type="EMBL" id="KQ459606">
    <property type="protein sequence ID" value="KPI91785.1"/>
    <property type="molecule type" value="Genomic_DNA"/>
</dbReference>
<name>A0A194PL02_PAPXU</name>
<accession>A0A194PL02</accession>
<keyword evidence="3" id="KW-1185">Reference proteome</keyword>
<feature type="region of interest" description="Disordered" evidence="1">
    <location>
        <begin position="49"/>
        <end position="161"/>
    </location>
</feature>
<feature type="compositionally biased region" description="Basic residues" evidence="1">
    <location>
        <begin position="49"/>
        <end position="67"/>
    </location>
</feature>
<evidence type="ECO:0000313" key="3">
    <source>
        <dbReference type="Proteomes" id="UP000053268"/>
    </source>
</evidence>
<feature type="compositionally biased region" description="Basic residues" evidence="1">
    <location>
        <begin position="152"/>
        <end position="161"/>
    </location>
</feature>
<dbReference type="AlphaFoldDB" id="A0A194PL02"/>
<feature type="compositionally biased region" description="Pro residues" evidence="1">
    <location>
        <begin position="84"/>
        <end position="100"/>
    </location>
</feature>
<organism evidence="2 3">
    <name type="scientific">Papilio xuthus</name>
    <name type="common">Asian swallowtail butterfly</name>
    <dbReference type="NCBI Taxonomy" id="66420"/>
    <lineage>
        <taxon>Eukaryota</taxon>
        <taxon>Metazoa</taxon>
        <taxon>Ecdysozoa</taxon>
        <taxon>Arthropoda</taxon>
        <taxon>Hexapoda</taxon>
        <taxon>Insecta</taxon>
        <taxon>Pterygota</taxon>
        <taxon>Neoptera</taxon>
        <taxon>Endopterygota</taxon>
        <taxon>Lepidoptera</taxon>
        <taxon>Glossata</taxon>
        <taxon>Ditrysia</taxon>
        <taxon>Papilionoidea</taxon>
        <taxon>Papilionidae</taxon>
        <taxon>Papilioninae</taxon>
        <taxon>Papilio</taxon>
    </lineage>
</organism>
<protein>
    <submittedName>
        <fullName evidence="2">Uncharacterized protein</fullName>
    </submittedName>
</protein>
<dbReference type="Proteomes" id="UP000053268">
    <property type="component" value="Unassembled WGS sequence"/>
</dbReference>
<feature type="compositionally biased region" description="Low complexity" evidence="1">
    <location>
        <begin position="101"/>
        <end position="125"/>
    </location>
</feature>
<proteinExistence type="predicted"/>
<gene>
    <name evidence="2" type="ORF">RR46_15289</name>
</gene>